<comment type="caution">
    <text evidence="2">The sequence shown here is derived from an EMBL/GenBank/DDBJ whole genome shotgun (WGS) entry which is preliminary data.</text>
</comment>
<dbReference type="OrthoDB" id="121604at2759"/>
<evidence type="ECO:0000256" key="1">
    <source>
        <dbReference type="SAM" id="MobiDB-lite"/>
    </source>
</evidence>
<name>A0A080Z492_PHYNI</name>
<organism evidence="2 3">
    <name type="scientific">Phytophthora nicotianae P1976</name>
    <dbReference type="NCBI Taxonomy" id="1317066"/>
    <lineage>
        <taxon>Eukaryota</taxon>
        <taxon>Sar</taxon>
        <taxon>Stramenopiles</taxon>
        <taxon>Oomycota</taxon>
        <taxon>Peronosporomycetes</taxon>
        <taxon>Peronosporales</taxon>
        <taxon>Peronosporaceae</taxon>
        <taxon>Phytophthora</taxon>
    </lineage>
</organism>
<feature type="region of interest" description="Disordered" evidence="1">
    <location>
        <begin position="146"/>
        <end position="249"/>
    </location>
</feature>
<feature type="region of interest" description="Disordered" evidence="1">
    <location>
        <begin position="1"/>
        <end position="36"/>
    </location>
</feature>
<gene>
    <name evidence="2" type="ORF">F444_20541</name>
</gene>
<accession>A0A080Z492</accession>
<dbReference type="AlphaFoldDB" id="A0A080Z492"/>
<feature type="compositionally biased region" description="Basic and acidic residues" evidence="1">
    <location>
        <begin position="189"/>
        <end position="206"/>
    </location>
</feature>
<reference evidence="2 3" key="1">
    <citation type="submission" date="2013-11" db="EMBL/GenBank/DDBJ databases">
        <title>The Genome Sequence of Phytophthora parasitica P1976.</title>
        <authorList>
            <consortium name="The Broad Institute Genomics Platform"/>
            <person name="Russ C."/>
            <person name="Tyler B."/>
            <person name="Panabieres F."/>
            <person name="Shan W."/>
            <person name="Tripathy S."/>
            <person name="Grunwald N."/>
            <person name="Machado M."/>
            <person name="Johnson C.S."/>
            <person name="Walker B."/>
            <person name="Young S."/>
            <person name="Zeng Q."/>
            <person name="Gargeya S."/>
            <person name="Fitzgerald M."/>
            <person name="Haas B."/>
            <person name="Abouelleil A."/>
            <person name="Allen A.W."/>
            <person name="Alvarado L."/>
            <person name="Arachchi H.M."/>
            <person name="Berlin A.M."/>
            <person name="Chapman S.B."/>
            <person name="Gainer-Dewar J."/>
            <person name="Goldberg J."/>
            <person name="Griggs A."/>
            <person name="Gujja S."/>
            <person name="Hansen M."/>
            <person name="Howarth C."/>
            <person name="Imamovic A."/>
            <person name="Ireland A."/>
            <person name="Larimer J."/>
            <person name="McCowan C."/>
            <person name="Murphy C."/>
            <person name="Pearson M."/>
            <person name="Poon T.W."/>
            <person name="Priest M."/>
            <person name="Roberts A."/>
            <person name="Saif S."/>
            <person name="Shea T."/>
            <person name="Sisk P."/>
            <person name="Sykes S."/>
            <person name="Wortman J."/>
            <person name="Nusbaum C."/>
            <person name="Birren B."/>
        </authorList>
    </citation>
    <scope>NUCLEOTIDE SEQUENCE [LARGE SCALE GENOMIC DNA]</scope>
    <source>
        <strain evidence="2 3">P1976</strain>
    </source>
</reference>
<sequence>MNRDLPEVLEEEKAESVAEELKAPAASDSDSLDEIPATWSGDQLEEAFNRNELQVFLAKNPVMKILQLQTPGSLKGPVKPPPAKTNKINAVKGVLRLLKDAGITPGPFAVKDLFHLDLEAIQITQSEIFKMLKVLVREAETQTKVDAKPEAALTQLPGSAPPTGSSQHSHYASATSMADSDTSEGNVTSKEDAPVTARRSNEKSRQAADVLHLGDGTLLEGATRRTGDANSAPGEKNGAAGRRHGVYGI</sequence>
<proteinExistence type="predicted"/>
<evidence type="ECO:0000313" key="2">
    <source>
        <dbReference type="EMBL" id="ETO61453.1"/>
    </source>
</evidence>
<protein>
    <submittedName>
        <fullName evidence="2">Uncharacterized protein</fullName>
    </submittedName>
</protein>
<evidence type="ECO:0000313" key="3">
    <source>
        <dbReference type="Proteomes" id="UP000028582"/>
    </source>
</evidence>
<dbReference type="Proteomes" id="UP000028582">
    <property type="component" value="Unassembled WGS sequence"/>
</dbReference>
<dbReference type="EMBL" id="ANJA01003776">
    <property type="protein sequence ID" value="ETO61453.1"/>
    <property type="molecule type" value="Genomic_DNA"/>
</dbReference>